<comment type="caution">
    <text evidence="2">The sequence shown here is derived from an EMBL/GenBank/DDBJ whole genome shotgun (WGS) entry which is preliminary data.</text>
</comment>
<proteinExistence type="predicted"/>
<protein>
    <submittedName>
        <fullName evidence="2">Uncharacterized protein</fullName>
    </submittedName>
</protein>
<dbReference type="EMBL" id="CAJNOG010005789">
    <property type="protein sequence ID" value="CAF1554428.1"/>
    <property type="molecule type" value="Genomic_DNA"/>
</dbReference>
<dbReference type="AlphaFoldDB" id="A0A815X8Q3"/>
<reference evidence="2" key="1">
    <citation type="submission" date="2021-02" db="EMBL/GenBank/DDBJ databases">
        <authorList>
            <person name="Nowell W R."/>
        </authorList>
    </citation>
    <scope>NUCLEOTIDE SEQUENCE</scope>
</reference>
<accession>A0A815X8Q3</accession>
<evidence type="ECO:0000313" key="2">
    <source>
        <dbReference type="EMBL" id="CAF1554428.1"/>
    </source>
</evidence>
<dbReference type="Proteomes" id="UP000663845">
    <property type="component" value="Unassembled WGS sequence"/>
</dbReference>
<feature type="compositionally biased region" description="Basic and acidic residues" evidence="1">
    <location>
        <begin position="10"/>
        <end position="27"/>
    </location>
</feature>
<sequence length="27" mass="2997">MGLCASGMNAEEREAMERSKALDKQLK</sequence>
<evidence type="ECO:0000313" key="3">
    <source>
        <dbReference type="Proteomes" id="UP000663845"/>
    </source>
</evidence>
<name>A0A815X8Q3_9BILA</name>
<feature type="region of interest" description="Disordered" evidence="1">
    <location>
        <begin position="1"/>
        <end position="27"/>
    </location>
</feature>
<feature type="non-terminal residue" evidence="2">
    <location>
        <position position="27"/>
    </location>
</feature>
<organism evidence="2 3">
    <name type="scientific">Adineta steineri</name>
    <dbReference type="NCBI Taxonomy" id="433720"/>
    <lineage>
        <taxon>Eukaryota</taxon>
        <taxon>Metazoa</taxon>
        <taxon>Spiralia</taxon>
        <taxon>Gnathifera</taxon>
        <taxon>Rotifera</taxon>
        <taxon>Eurotatoria</taxon>
        <taxon>Bdelloidea</taxon>
        <taxon>Adinetida</taxon>
        <taxon>Adinetidae</taxon>
        <taxon>Adineta</taxon>
    </lineage>
</organism>
<evidence type="ECO:0000256" key="1">
    <source>
        <dbReference type="SAM" id="MobiDB-lite"/>
    </source>
</evidence>
<gene>
    <name evidence="2" type="ORF">JYZ213_LOCUS46511</name>
</gene>